<gene>
    <name evidence="9" type="ORF">CHC_T00006122001</name>
</gene>
<evidence type="ECO:0000256" key="2">
    <source>
        <dbReference type="ARBA" id="ARBA00022603"/>
    </source>
</evidence>
<protein>
    <recommendedName>
        <fullName evidence="8">tRNA/rRNA methyltransferase SpoU type domain-containing protein</fullName>
    </recommendedName>
</protein>
<dbReference type="InterPro" id="IPR029028">
    <property type="entry name" value="Alpha/beta_knot_MTases"/>
</dbReference>
<evidence type="ECO:0000313" key="9">
    <source>
        <dbReference type="EMBL" id="CDF38297.1"/>
    </source>
</evidence>
<evidence type="ECO:0000256" key="4">
    <source>
        <dbReference type="ARBA" id="ARBA00022691"/>
    </source>
</evidence>
<dbReference type="PANTHER" id="PTHR43453:SF1">
    <property type="entry name" value="TRNA_RRNA METHYLTRANSFERASE SPOU TYPE DOMAIN-CONTAINING PROTEIN"/>
    <property type="match status" value="1"/>
</dbReference>
<name>R7QIE7_CHOCR</name>
<organism evidence="9 10">
    <name type="scientific">Chondrus crispus</name>
    <name type="common">Carrageen Irish moss</name>
    <name type="synonym">Polymorpha crispa</name>
    <dbReference type="NCBI Taxonomy" id="2769"/>
    <lineage>
        <taxon>Eukaryota</taxon>
        <taxon>Rhodophyta</taxon>
        <taxon>Florideophyceae</taxon>
        <taxon>Rhodymeniophycidae</taxon>
        <taxon>Gigartinales</taxon>
        <taxon>Gigartinaceae</taxon>
        <taxon>Chondrus</taxon>
    </lineage>
</organism>
<dbReference type="Proteomes" id="UP000012073">
    <property type="component" value="Unassembled WGS sequence"/>
</dbReference>
<evidence type="ECO:0000256" key="5">
    <source>
        <dbReference type="ARBA" id="ARBA00022694"/>
    </source>
</evidence>
<dbReference type="GO" id="GO:0000049">
    <property type="term" value="F:tRNA binding"/>
    <property type="evidence" value="ECO:0007669"/>
    <property type="project" value="UniProtKB-KW"/>
</dbReference>
<evidence type="ECO:0000256" key="6">
    <source>
        <dbReference type="ARBA" id="ARBA00022884"/>
    </source>
</evidence>
<keyword evidence="5" id="KW-0819">tRNA processing</keyword>
<reference evidence="10" key="1">
    <citation type="journal article" date="2013" name="Proc. Natl. Acad. Sci. U.S.A.">
        <title>Genome structure and metabolic features in the red seaweed Chondrus crispus shed light on evolution of the Archaeplastida.</title>
        <authorList>
            <person name="Collen J."/>
            <person name="Porcel B."/>
            <person name="Carre W."/>
            <person name="Ball S.G."/>
            <person name="Chaparro C."/>
            <person name="Tonon T."/>
            <person name="Barbeyron T."/>
            <person name="Michel G."/>
            <person name="Noel B."/>
            <person name="Valentin K."/>
            <person name="Elias M."/>
            <person name="Artiguenave F."/>
            <person name="Arun A."/>
            <person name="Aury J.M."/>
            <person name="Barbosa-Neto J.F."/>
            <person name="Bothwell J.H."/>
            <person name="Bouget F.Y."/>
            <person name="Brillet L."/>
            <person name="Cabello-Hurtado F."/>
            <person name="Capella-Gutierrez S."/>
            <person name="Charrier B."/>
            <person name="Cladiere L."/>
            <person name="Cock J.M."/>
            <person name="Coelho S.M."/>
            <person name="Colleoni C."/>
            <person name="Czjzek M."/>
            <person name="Da Silva C."/>
            <person name="Delage L."/>
            <person name="Denoeud F."/>
            <person name="Deschamps P."/>
            <person name="Dittami S.M."/>
            <person name="Gabaldon T."/>
            <person name="Gachon C.M."/>
            <person name="Groisillier A."/>
            <person name="Herve C."/>
            <person name="Jabbari K."/>
            <person name="Katinka M."/>
            <person name="Kloareg B."/>
            <person name="Kowalczyk N."/>
            <person name="Labadie K."/>
            <person name="Leblanc C."/>
            <person name="Lopez P.J."/>
            <person name="McLachlan D.H."/>
            <person name="Meslet-Cladiere L."/>
            <person name="Moustafa A."/>
            <person name="Nehr Z."/>
            <person name="Nyvall Collen P."/>
            <person name="Panaud O."/>
            <person name="Partensky F."/>
            <person name="Poulain J."/>
            <person name="Rensing S.A."/>
            <person name="Rousvoal S."/>
            <person name="Samson G."/>
            <person name="Symeonidi A."/>
            <person name="Weissenbach J."/>
            <person name="Zambounis A."/>
            <person name="Wincker P."/>
            <person name="Boyen C."/>
        </authorList>
    </citation>
    <scope>NUCLEOTIDE SEQUENCE [LARGE SCALE GENOMIC DNA]</scope>
    <source>
        <strain evidence="10">cv. Stackhouse</strain>
    </source>
</reference>
<dbReference type="Gramene" id="CDF38297">
    <property type="protein sequence ID" value="CDF38297"/>
    <property type="gene ID" value="CHC_T00006122001"/>
</dbReference>
<keyword evidence="3" id="KW-0808">Transferase</keyword>
<dbReference type="Gene3D" id="3.40.1280.10">
    <property type="match status" value="1"/>
</dbReference>
<dbReference type="GeneID" id="17325899"/>
<dbReference type="STRING" id="2769.R7QIE7"/>
<dbReference type="InterPro" id="IPR001537">
    <property type="entry name" value="SpoU_MeTrfase"/>
</dbReference>
<keyword evidence="10" id="KW-1185">Reference proteome</keyword>
<dbReference type="PhylomeDB" id="R7QIE7"/>
<dbReference type="RefSeq" id="XP_005718182.1">
    <property type="nucleotide sequence ID" value="XM_005718125.1"/>
</dbReference>
<keyword evidence="1" id="KW-0820">tRNA-binding</keyword>
<keyword evidence="2" id="KW-0489">Methyltransferase</keyword>
<evidence type="ECO:0000313" key="10">
    <source>
        <dbReference type="Proteomes" id="UP000012073"/>
    </source>
</evidence>
<evidence type="ECO:0000256" key="3">
    <source>
        <dbReference type="ARBA" id="ARBA00022679"/>
    </source>
</evidence>
<proteinExistence type="predicted"/>
<dbReference type="Pfam" id="PF00588">
    <property type="entry name" value="SpoU_methylase"/>
    <property type="match status" value="1"/>
</dbReference>
<evidence type="ECO:0000256" key="7">
    <source>
        <dbReference type="SAM" id="MobiDB-lite"/>
    </source>
</evidence>
<dbReference type="GO" id="GO:0008173">
    <property type="term" value="F:RNA methyltransferase activity"/>
    <property type="evidence" value="ECO:0007669"/>
    <property type="project" value="InterPro"/>
</dbReference>
<feature type="domain" description="tRNA/rRNA methyltransferase SpoU type" evidence="8">
    <location>
        <begin position="140"/>
        <end position="277"/>
    </location>
</feature>
<dbReference type="OrthoDB" id="241340at2759"/>
<feature type="region of interest" description="Disordered" evidence="7">
    <location>
        <begin position="73"/>
        <end position="95"/>
    </location>
</feature>
<evidence type="ECO:0000259" key="8">
    <source>
        <dbReference type="Pfam" id="PF00588"/>
    </source>
</evidence>
<keyword evidence="4" id="KW-0949">S-adenosyl-L-methionine</keyword>
<dbReference type="KEGG" id="ccp:CHC_T00006122001"/>
<evidence type="ECO:0000256" key="1">
    <source>
        <dbReference type="ARBA" id="ARBA00022555"/>
    </source>
</evidence>
<dbReference type="PANTHER" id="PTHR43453">
    <property type="entry name" value="RRNA METHYLASE-LIKE"/>
    <property type="match status" value="1"/>
</dbReference>
<dbReference type="InterPro" id="IPR029026">
    <property type="entry name" value="tRNA_m1G_MTases_N"/>
</dbReference>
<dbReference type="CDD" id="cd18092">
    <property type="entry name" value="SpoU-like_TrmH"/>
    <property type="match status" value="1"/>
</dbReference>
<sequence length="327" mass="36515">MLGAWLQTRKWQCPSDIGQRYGAGYVLTARNSVASTFRSVLTRHASQGNMGDEDSLSSNGESQAILPRAKINGSLHPHVPKAKQPSIRKNDDGSWGPTGLYGTRVRETKLLEILRSVIKPSRLKRVEEVLSARSKRVQCLFENLHDPANGSACLRTMEGFGVLTAHAVESYEPFKVSGGITMNAEKWMIVEKYRHCLDATTALKEKGFTVVATCLDDDAVPISDVDFGSFEKICVMFGNEERGLSWALRNEADVKVYIPMSGFSQSFNISVTCAMTLFHLREKGVIVPDIDDEQVNKLYLRWLLMSTKRSASLLKKHNYEHLAPDFV</sequence>
<dbReference type="GO" id="GO:0002938">
    <property type="term" value="P:tRNA guanine ribose methylation"/>
    <property type="evidence" value="ECO:0007669"/>
    <property type="project" value="TreeGrafter"/>
</dbReference>
<dbReference type="AlphaFoldDB" id="R7QIE7"/>
<keyword evidence="6" id="KW-0694">RNA-binding</keyword>
<dbReference type="SUPFAM" id="SSF75217">
    <property type="entry name" value="alpha/beta knot"/>
    <property type="match status" value="1"/>
</dbReference>
<accession>R7QIE7</accession>
<dbReference type="OMA" id="ENTHHAH"/>
<dbReference type="EMBL" id="HG001914">
    <property type="protein sequence ID" value="CDF38297.1"/>
    <property type="molecule type" value="Genomic_DNA"/>
</dbReference>
<dbReference type="InterPro" id="IPR033671">
    <property type="entry name" value="TrmH"/>
</dbReference>